<dbReference type="PANTHER" id="PTHR14136:SF17">
    <property type="entry name" value="BTB_POZ DOMAIN-CONTAINING PROTEIN KCTD9"/>
    <property type="match status" value="1"/>
</dbReference>
<organism evidence="1 2">
    <name type="scientific">Xanthomonas bonasiae</name>
    <dbReference type="NCBI Taxonomy" id="2810351"/>
    <lineage>
        <taxon>Bacteria</taxon>
        <taxon>Pseudomonadati</taxon>
        <taxon>Pseudomonadota</taxon>
        <taxon>Gammaproteobacteria</taxon>
        <taxon>Lysobacterales</taxon>
        <taxon>Lysobacteraceae</taxon>
        <taxon>Xanthomonas</taxon>
    </lineage>
</organism>
<dbReference type="SUPFAM" id="SSF141571">
    <property type="entry name" value="Pentapeptide repeat-like"/>
    <property type="match status" value="1"/>
</dbReference>
<dbReference type="PANTHER" id="PTHR14136">
    <property type="entry name" value="BTB_POZ DOMAIN-CONTAINING PROTEIN KCTD9"/>
    <property type="match status" value="1"/>
</dbReference>
<dbReference type="InterPro" id="IPR051082">
    <property type="entry name" value="Pentapeptide-BTB/POZ_domain"/>
</dbReference>
<comment type="caution">
    <text evidence="1">The sequence shown here is derived from an EMBL/GenBank/DDBJ whole genome shotgun (WGS) entry which is preliminary data.</text>
</comment>
<evidence type="ECO:0000313" key="2">
    <source>
        <dbReference type="Proteomes" id="UP000695802"/>
    </source>
</evidence>
<dbReference type="Gene3D" id="2.160.20.80">
    <property type="entry name" value="E3 ubiquitin-protein ligase SopA"/>
    <property type="match status" value="1"/>
</dbReference>
<accession>A0ABS3B817</accession>
<reference evidence="1 2" key="1">
    <citation type="submission" date="2021-02" db="EMBL/GenBank/DDBJ databases">
        <title>Taxonomically Unique Crown Gall-Associated Xanthomonas Stains Have Deficiency in Virulence Repertories.</title>
        <authorList>
            <person name="Mafakheri H."/>
            <person name="Taghavi S.M."/>
            <person name="Dimkic I."/>
            <person name="Nemanja K."/>
            <person name="Osdaghi E."/>
        </authorList>
    </citation>
    <scope>NUCLEOTIDE SEQUENCE [LARGE SCALE GENOMIC DNA]</scope>
    <source>
        <strain evidence="1 2">FX4</strain>
    </source>
</reference>
<dbReference type="Proteomes" id="UP000695802">
    <property type="component" value="Unassembled WGS sequence"/>
</dbReference>
<sequence>MGTRQSYEASCLRLQPSYLEPGDVPPVPDHLPQYDDEEPLGVNFFRTAIDGEDLSNLTLPRTFFGRSEISKVSFQNTDFSESNLSLNEFTHVDFSSALLTQSDMRGSVFSNTSFESADLRASDLRRSSFENCIFTDALMAGTVLTIAQGNILPLSDRQRAEIAWADADGDEPGGG</sequence>
<protein>
    <submittedName>
        <fullName evidence="1">Pentapeptide repeat-containing protein</fullName>
    </submittedName>
</protein>
<gene>
    <name evidence="1" type="ORF">JR064_21545</name>
</gene>
<dbReference type="RefSeq" id="WP_206231079.1">
    <property type="nucleotide sequence ID" value="NZ_JAFIWB010000039.1"/>
</dbReference>
<dbReference type="InterPro" id="IPR001646">
    <property type="entry name" value="5peptide_repeat"/>
</dbReference>
<keyword evidence="2" id="KW-1185">Reference proteome</keyword>
<evidence type="ECO:0000313" key="1">
    <source>
        <dbReference type="EMBL" id="MBN6104752.1"/>
    </source>
</evidence>
<dbReference type="EMBL" id="JAFIWB010000039">
    <property type="protein sequence ID" value="MBN6104752.1"/>
    <property type="molecule type" value="Genomic_DNA"/>
</dbReference>
<proteinExistence type="predicted"/>
<dbReference type="Pfam" id="PF00805">
    <property type="entry name" value="Pentapeptide"/>
    <property type="match status" value="2"/>
</dbReference>
<name>A0ABS3B817_9XANT</name>